<feature type="non-terminal residue" evidence="8">
    <location>
        <position position="1"/>
    </location>
</feature>
<sequence>GQLEAMCSWERQYGRVFGYYEGWTPVISVADPDILREILVKDFNNYRSRKPFPLAPRKSLGLFLENGDQWKRSRASLTPAFSTGKLRQMFSQINDSVDHLVCNTEGKCGESFDIYNLYQRLTLDVIGRCAFGLQTNVQTDENDDFLLNIRVLFDGLSKTIIQPLVMLVPFFSHFLFALKNLVFLFGMNPVMRLRNQMREVVRVRKQMGHENIMPDLVQLMVFPNCEGSKSTRKNIEPMSDREIVAQSMTFLLAGYETTSAVLAFLTHALATNDDVQNKLCEEVDEVLKSKEVTYEMVNKMPFFDTVIDEVCRLYPTASMIVTRVGAKERVYNGVRLPAGMAIQGNVWALHRDPELWEEPEEFRPERFSAENKPNIKPYSYLPFGAGPRMCIGMRFALLEIKVAVGRILQNFTFAKSCETT</sequence>
<evidence type="ECO:0000256" key="6">
    <source>
        <dbReference type="ARBA" id="ARBA00043906"/>
    </source>
</evidence>
<dbReference type="InterPro" id="IPR036396">
    <property type="entry name" value="Cyt_P450_sf"/>
</dbReference>
<keyword evidence="4 7" id="KW-0560">Oxidoreductase</keyword>
<proteinExistence type="inferred from homology"/>
<dbReference type="PRINTS" id="PR00463">
    <property type="entry name" value="EP450I"/>
</dbReference>
<comment type="function">
    <text evidence="6">Cytochromes P450 are a group of heme-thiolate monooxygenases. They oxidize a variety of structurally unrelated compounds, including steroids, fatty acids, and xenobiotics.</text>
</comment>
<organism evidence="8 9">
    <name type="scientific">Mya arenaria</name>
    <name type="common">Soft-shell clam</name>
    <dbReference type="NCBI Taxonomy" id="6604"/>
    <lineage>
        <taxon>Eukaryota</taxon>
        <taxon>Metazoa</taxon>
        <taxon>Spiralia</taxon>
        <taxon>Lophotrochozoa</taxon>
        <taxon>Mollusca</taxon>
        <taxon>Bivalvia</taxon>
        <taxon>Autobranchia</taxon>
        <taxon>Heteroconchia</taxon>
        <taxon>Euheterodonta</taxon>
        <taxon>Imparidentia</taxon>
        <taxon>Neoheterodontei</taxon>
        <taxon>Myida</taxon>
        <taxon>Myoidea</taxon>
        <taxon>Myidae</taxon>
        <taxon>Mya</taxon>
    </lineage>
</organism>
<evidence type="ECO:0000256" key="7">
    <source>
        <dbReference type="RuleBase" id="RU000461"/>
    </source>
</evidence>
<evidence type="ECO:0000313" key="8">
    <source>
        <dbReference type="EMBL" id="WAQ96340.1"/>
    </source>
</evidence>
<dbReference type="InterPro" id="IPR017972">
    <property type="entry name" value="Cyt_P450_CS"/>
</dbReference>
<dbReference type="PANTHER" id="PTHR24302:SF15">
    <property type="entry name" value="FATTY-ACID PEROXYGENASE"/>
    <property type="match status" value="1"/>
</dbReference>
<keyword evidence="9" id="KW-1185">Reference proteome</keyword>
<evidence type="ECO:0000256" key="4">
    <source>
        <dbReference type="ARBA" id="ARBA00023002"/>
    </source>
</evidence>
<protein>
    <submittedName>
        <fullName evidence="8">CP3A4-like protein</fullName>
    </submittedName>
</protein>
<keyword evidence="3 7" id="KW-0479">Metal-binding</keyword>
<evidence type="ECO:0000256" key="3">
    <source>
        <dbReference type="ARBA" id="ARBA00022723"/>
    </source>
</evidence>
<dbReference type="SUPFAM" id="SSF48264">
    <property type="entry name" value="Cytochrome P450"/>
    <property type="match status" value="1"/>
</dbReference>
<accession>A0ABY7DJ19</accession>
<gene>
    <name evidence="8" type="ORF">MAR_029030</name>
</gene>
<reference evidence="8" key="1">
    <citation type="submission" date="2022-11" db="EMBL/GenBank/DDBJ databases">
        <title>Centuries of genome instability and evolution in soft-shell clam transmissible cancer (bioRxiv).</title>
        <authorList>
            <person name="Hart S.F.M."/>
            <person name="Yonemitsu M.A."/>
            <person name="Giersch R.M."/>
            <person name="Beal B.F."/>
            <person name="Arriagada G."/>
            <person name="Davis B.W."/>
            <person name="Ostrander E.A."/>
            <person name="Goff S.P."/>
            <person name="Metzger M.J."/>
        </authorList>
    </citation>
    <scope>NUCLEOTIDE SEQUENCE</scope>
    <source>
        <strain evidence="8">MELC-2E11</strain>
        <tissue evidence="8">Siphon/mantle</tissue>
    </source>
</reference>
<dbReference type="PRINTS" id="PR00385">
    <property type="entry name" value="P450"/>
</dbReference>
<dbReference type="Proteomes" id="UP001164746">
    <property type="component" value="Chromosome 2"/>
</dbReference>
<dbReference type="InterPro" id="IPR001128">
    <property type="entry name" value="Cyt_P450"/>
</dbReference>
<dbReference type="CDD" id="cd11055">
    <property type="entry name" value="CYP3A-like"/>
    <property type="match status" value="1"/>
</dbReference>
<evidence type="ECO:0000256" key="1">
    <source>
        <dbReference type="ARBA" id="ARBA00010617"/>
    </source>
</evidence>
<evidence type="ECO:0000313" key="9">
    <source>
        <dbReference type="Proteomes" id="UP001164746"/>
    </source>
</evidence>
<dbReference type="InterPro" id="IPR002401">
    <property type="entry name" value="Cyt_P450_E_grp-I"/>
</dbReference>
<dbReference type="PANTHER" id="PTHR24302">
    <property type="entry name" value="CYTOCHROME P450 FAMILY 3"/>
    <property type="match status" value="1"/>
</dbReference>
<dbReference type="Pfam" id="PF00067">
    <property type="entry name" value="p450"/>
    <property type="match status" value="1"/>
</dbReference>
<keyword evidence="7" id="KW-0503">Monooxygenase</keyword>
<keyword evidence="2 7" id="KW-0349">Heme</keyword>
<dbReference type="Gene3D" id="1.10.630.10">
    <property type="entry name" value="Cytochrome P450"/>
    <property type="match status" value="1"/>
</dbReference>
<name>A0ABY7DJ19_MYAAR</name>
<dbReference type="EMBL" id="CP111013">
    <property type="protein sequence ID" value="WAQ96340.1"/>
    <property type="molecule type" value="Genomic_DNA"/>
</dbReference>
<evidence type="ECO:0000256" key="2">
    <source>
        <dbReference type="ARBA" id="ARBA00022617"/>
    </source>
</evidence>
<evidence type="ECO:0000256" key="5">
    <source>
        <dbReference type="ARBA" id="ARBA00023004"/>
    </source>
</evidence>
<feature type="non-terminal residue" evidence="8">
    <location>
        <position position="420"/>
    </location>
</feature>
<dbReference type="InterPro" id="IPR050705">
    <property type="entry name" value="Cytochrome_P450_3A"/>
</dbReference>
<comment type="similarity">
    <text evidence="1 7">Belongs to the cytochrome P450 family.</text>
</comment>
<keyword evidence="5 7" id="KW-0408">Iron</keyword>
<dbReference type="PROSITE" id="PS00086">
    <property type="entry name" value="CYTOCHROME_P450"/>
    <property type="match status" value="1"/>
</dbReference>